<feature type="region of interest" description="Disordered" evidence="1">
    <location>
        <begin position="217"/>
        <end position="258"/>
    </location>
</feature>
<dbReference type="SUPFAM" id="SSF46785">
    <property type="entry name" value="Winged helix' DNA-binding domain"/>
    <property type="match status" value="1"/>
</dbReference>
<proteinExistence type="predicted"/>
<evidence type="ECO:0000313" key="3">
    <source>
        <dbReference type="EMBL" id="TWG06136.1"/>
    </source>
</evidence>
<gene>
    <name evidence="3" type="ORF">FHX80_114630</name>
</gene>
<dbReference type="EMBL" id="VIWW01000001">
    <property type="protein sequence ID" value="TWG06136.1"/>
    <property type="molecule type" value="Genomic_DNA"/>
</dbReference>
<dbReference type="InterPro" id="IPR002831">
    <property type="entry name" value="Tscrpt_reg_TrmB_N"/>
</dbReference>
<dbReference type="GO" id="GO:0003677">
    <property type="term" value="F:DNA binding"/>
    <property type="evidence" value="ECO:0007669"/>
    <property type="project" value="InterPro"/>
</dbReference>
<sequence>MLDAAGLDPVEVRAYRSLVKMPAATPPQLARRLGLSGHEAAALLDTLEAKGLASRAAGSAHRFQASPPDLALGPLLLSRQQELHAVQAVVAQLTEEYRSEAGRRGSTDMVETVIGAPAIASMFDQLQRCARDEVLALCKLPNIAVPSGGNDTEIGVLNSGVGYRAVYERAALEVPPEVFRIREFIRQGEQARVAPQVPAKLVIVDRSLALLVSSSVRSTGADGDSPSGIGTDRAPDDPSAGPSGETLGGSSGGTPDEPSAVLVHPGVLLDALVAFFESLWAGAAPLLLTEDGQIGERSPEQAPPPEDLALISLLLIGLTDTAIAGQLGLSLRTVQRRIRDLLETVGVRTRMQLAWEVARHGWL</sequence>
<dbReference type="PANTHER" id="PTHR34293:SF1">
    <property type="entry name" value="HTH-TYPE TRANSCRIPTIONAL REGULATOR TRMBL2"/>
    <property type="match status" value="1"/>
</dbReference>
<dbReference type="AlphaFoldDB" id="A0A561V3E3"/>
<dbReference type="PANTHER" id="PTHR34293">
    <property type="entry name" value="HTH-TYPE TRANSCRIPTIONAL REGULATOR TRMBL2"/>
    <property type="match status" value="1"/>
</dbReference>
<protein>
    <submittedName>
        <fullName evidence="3">Sugar-specific transcriptional regulator TrmB</fullName>
    </submittedName>
</protein>
<evidence type="ECO:0000313" key="4">
    <source>
        <dbReference type="Proteomes" id="UP000318186"/>
    </source>
</evidence>
<dbReference type="Gene3D" id="1.10.10.10">
    <property type="entry name" value="Winged helix-like DNA-binding domain superfamily/Winged helix DNA-binding domain"/>
    <property type="match status" value="2"/>
</dbReference>
<dbReference type="InterPro" id="IPR036390">
    <property type="entry name" value="WH_DNA-bd_sf"/>
</dbReference>
<dbReference type="RefSeq" id="WP_167523599.1">
    <property type="nucleotide sequence ID" value="NZ_JBHJUX010000012.1"/>
</dbReference>
<dbReference type="SUPFAM" id="SSF46894">
    <property type="entry name" value="C-terminal effector domain of the bipartite response regulators"/>
    <property type="match status" value="1"/>
</dbReference>
<feature type="domain" description="HTH luxR-type" evidence="2">
    <location>
        <begin position="300"/>
        <end position="357"/>
    </location>
</feature>
<dbReference type="InterPro" id="IPR036388">
    <property type="entry name" value="WH-like_DNA-bd_sf"/>
</dbReference>
<dbReference type="InterPro" id="IPR051797">
    <property type="entry name" value="TrmB-like"/>
</dbReference>
<evidence type="ECO:0000256" key="1">
    <source>
        <dbReference type="SAM" id="MobiDB-lite"/>
    </source>
</evidence>
<dbReference type="InterPro" id="IPR016032">
    <property type="entry name" value="Sig_transdc_resp-reg_C-effctor"/>
</dbReference>
<dbReference type="GO" id="GO:0006355">
    <property type="term" value="P:regulation of DNA-templated transcription"/>
    <property type="evidence" value="ECO:0007669"/>
    <property type="project" value="InterPro"/>
</dbReference>
<name>A0A561V3E3_9ACTN</name>
<accession>A0A561V3E3</accession>
<evidence type="ECO:0000259" key="2">
    <source>
        <dbReference type="SMART" id="SM00421"/>
    </source>
</evidence>
<dbReference type="InterPro" id="IPR000792">
    <property type="entry name" value="Tscrpt_reg_LuxR_C"/>
</dbReference>
<dbReference type="Pfam" id="PF01978">
    <property type="entry name" value="TrmB"/>
    <property type="match status" value="1"/>
</dbReference>
<comment type="caution">
    <text evidence="3">The sequence shown here is derived from an EMBL/GenBank/DDBJ whole genome shotgun (WGS) entry which is preliminary data.</text>
</comment>
<dbReference type="Proteomes" id="UP000318186">
    <property type="component" value="Unassembled WGS sequence"/>
</dbReference>
<reference evidence="3 4" key="1">
    <citation type="submission" date="2019-06" db="EMBL/GenBank/DDBJ databases">
        <title>Sequencing the genomes of 1000 actinobacteria strains.</title>
        <authorList>
            <person name="Klenk H.-P."/>
        </authorList>
    </citation>
    <scope>NUCLEOTIDE SEQUENCE [LARGE SCALE GENOMIC DNA]</scope>
    <source>
        <strain evidence="3 4">DSM 42059</strain>
    </source>
</reference>
<organism evidence="3 4">
    <name type="scientific">Streptomyces brevispora</name>
    <dbReference type="NCBI Taxonomy" id="887462"/>
    <lineage>
        <taxon>Bacteria</taxon>
        <taxon>Bacillati</taxon>
        <taxon>Actinomycetota</taxon>
        <taxon>Actinomycetes</taxon>
        <taxon>Kitasatosporales</taxon>
        <taxon>Streptomycetaceae</taxon>
        <taxon>Streptomyces</taxon>
    </lineage>
</organism>
<dbReference type="SMART" id="SM00421">
    <property type="entry name" value="HTH_LUXR"/>
    <property type="match status" value="1"/>
</dbReference>